<name>A0A9W6P804_9ACTN</name>
<dbReference type="Gene3D" id="3.40.50.720">
    <property type="entry name" value="NAD(P)-binding Rossmann-like Domain"/>
    <property type="match status" value="1"/>
</dbReference>
<keyword evidence="4 9" id="KW-0479">Metal-binding</keyword>
<evidence type="ECO:0000256" key="2">
    <source>
        <dbReference type="ARBA" id="ARBA00008072"/>
    </source>
</evidence>
<feature type="domain" description="Enoyl reductase (ER)" evidence="10">
    <location>
        <begin position="8"/>
        <end position="336"/>
    </location>
</feature>
<dbReference type="Pfam" id="PF08240">
    <property type="entry name" value="ADH_N"/>
    <property type="match status" value="1"/>
</dbReference>
<dbReference type="Proteomes" id="UP001165092">
    <property type="component" value="Unassembled WGS sequence"/>
</dbReference>
<dbReference type="EC" id="1.1.1.1" evidence="3"/>
<dbReference type="GO" id="GO:0005737">
    <property type="term" value="C:cytoplasm"/>
    <property type="evidence" value="ECO:0007669"/>
    <property type="project" value="TreeGrafter"/>
</dbReference>
<comment type="catalytic activity">
    <reaction evidence="8">
        <text>a primary alcohol + NAD(+) = an aldehyde + NADH + H(+)</text>
        <dbReference type="Rhea" id="RHEA:10736"/>
        <dbReference type="ChEBI" id="CHEBI:15378"/>
        <dbReference type="ChEBI" id="CHEBI:15734"/>
        <dbReference type="ChEBI" id="CHEBI:17478"/>
        <dbReference type="ChEBI" id="CHEBI:57540"/>
        <dbReference type="ChEBI" id="CHEBI:57945"/>
        <dbReference type="EC" id="1.1.1.1"/>
    </reaction>
</comment>
<evidence type="ECO:0000256" key="9">
    <source>
        <dbReference type="RuleBase" id="RU361277"/>
    </source>
</evidence>
<dbReference type="RefSeq" id="WP_285760180.1">
    <property type="nucleotide sequence ID" value="NZ_BSQG01000005.1"/>
</dbReference>
<dbReference type="InterPro" id="IPR002328">
    <property type="entry name" value="ADH_Zn_CS"/>
</dbReference>
<dbReference type="SMART" id="SM00829">
    <property type="entry name" value="PKS_ER"/>
    <property type="match status" value="1"/>
</dbReference>
<keyword evidence="5 9" id="KW-0862">Zinc</keyword>
<evidence type="ECO:0000256" key="1">
    <source>
        <dbReference type="ARBA" id="ARBA00001947"/>
    </source>
</evidence>
<dbReference type="InterPro" id="IPR013154">
    <property type="entry name" value="ADH-like_N"/>
</dbReference>
<evidence type="ECO:0000256" key="8">
    <source>
        <dbReference type="ARBA" id="ARBA00049243"/>
    </source>
</evidence>
<dbReference type="GO" id="GO:0008270">
    <property type="term" value="F:zinc ion binding"/>
    <property type="evidence" value="ECO:0007669"/>
    <property type="project" value="InterPro"/>
</dbReference>
<comment type="caution">
    <text evidence="11">The sequence shown here is derived from an EMBL/GenBank/DDBJ whole genome shotgun (WGS) entry which is preliminary data.</text>
</comment>
<dbReference type="SUPFAM" id="SSF51735">
    <property type="entry name" value="NAD(P)-binding Rossmann-fold domains"/>
    <property type="match status" value="1"/>
</dbReference>
<dbReference type="InterPro" id="IPR013149">
    <property type="entry name" value="ADH-like_C"/>
</dbReference>
<keyword evidence="6" id="KW-0560">Oxidoreductase</keyword>
<dbReference type="InterPro" id="IPR020843">
    <property type="entry name" value="ER"/>
</dbReference>
<proteinExistence type="inferred from homology"/>
<gene>
    <name evidence="11" type="primary">adhP</name>
    <name evidence="11" type="ORF">Nans01_30480</name>
</gene>
<evidence type="ECO:0000256" key="4">
    <source>
        <dbReference type="ARBA" id="ARBA00022723"/>
    </source>
</evidence>
<dbReference type="PANTHER" id="PTHR42940">
    <property type="entry name" value="ALCOHOL DEHYDROGENASE 1-RELATED"/>
    <property type="match status" value="1"/>
</dbReference>
<evidence type="ECO:0000256" key="7">
    <source>
        <dbReference type="ARBA" id="ARBA00049164"/>
    </source>
</evidence>
<dbReference type="InterPro" id="IPR011032">
    <property type="entry name" value="GroES-like_sf"/>
</dbReference>
<evidence type="ECO:0000256" key="3">
    <source>
        <dbReference type="ARBA" id="ARBA00013190"/>
    </source>
</evidence>
<organism evidence="11 12">
    <name type="scientific">Nocardiopsis ansamitocini</name>
    <dbReference type="NCBI Taxonomy" id="1670832"/>
    <lineage>
        <taxon>Bacteria</taxon>
        <taxon>Bacillati</taxon>
        <taxon>Actinomycetota</taxon>
        <taxon>Actinomycetes</taxon>
        <taxon>Streptosporangiales</taxon>
        <taxon>Nocardiopsidaceae</taxon>
        <taxon>Nocardiopsis</taxon>
    </lineage>
</organism>
<comment type="cofactor">
    <cofactor evidence="1 9">
        <name>Zn(2+)</name>
        <dbReference type="ChEBI" id="CHEBI:29105"/>
    </cofactor>
</comment>
<sequence length="338" mass="34992">MKAAVVPGVNAPWGISEVPTPSPGPGEVLIRVRACGVCANDVWLTRGVFDFPSATPSITGHEPVGEVVALGAGVDSRSIGDRVGTTWVQGTCERCDYCLRRLPVGGQAAMNCAAPVLTGITVPGGHAEYMTVPAEATVRIPDGVPYELAAPMMCAGYTAWSALRVGAPTPSDRVAVLGIGGLGHLAVQFSDACGFETIAVTGSPDKHDLARQLGASMVVGNGEELRAAGGADVILATGKSHRAAADAMRGLRVNGRMVLAGLDPSEAFTIPPDVPFFAQGQRVLGATHEGLDHLVEALDFVESGKVTPVVEVFAMDQVADAVERVAKGEVRFRAVVTY</sequence>
<keyword evidence="12" id="KW-1185">Reference proteome</keyword>
<accession>A0A9W6P804</accession>
<dbReference type="AlphaFoldDB" id="A0A9W6P804"/>
<dbReference type="PROSITE" id="PS00059">
    <property type="entry name" value="ADH_ZINC"/>
    <property type="match status" value="1"/>
</dbReference>
<evidence type="ECO:0000256" key="5">
    <source>
        <dbReference type="ARBA" id="ARBA00022833"/>
    </source>
</evidence>
<evidence type="ECO:0000313" key="12">
    <source>
        <dbReference type="Proteomes" id="UP001165092"/>
    </source>
</evidence>
<dbReference type="CDD" id="cd08245">
    <property type="entry name" value="CAD"/>
    <property type="match status" value="1"/>
</dbReference>
<evidence type="ECO:0000256" key="6">
    <source>
        <dbReference type="ARBA" id="ARBA00023002"/>
    </source>
</evidence>
<dbReference type="EMBL" id="BSQG01000005">
    <property type="protein sequence ID" value="GLU48697.1"/>
    <property type="molecule type" value="Genomic_DNA"/>
</dbReference>
<dbReference type="SUPFAM" id="SSF50129">
    <property type="entry name" value="GroES-like"/>
    <property type="match status" value="1"/>
</dbReference>
<protein>
    <recommendedName>
        <fullName evidence="3">alcohol dehydrogenase</fullName>
        <ecNumber evidence="3">1.1.1.1</ecNumber>
    </recommendedName>
</protein>
<comment type="catalytic activity">
    <reaction evidence="7">
        <text>a secondary alcohol + NAD(+) = a ketone + NADH + H(+)</text>
        <dbReference type="Rhea" id="RHEA:10740"/>
        <dbReference type="ChEBI" id="CHEBI:15378"/>
        <dbReference type="ChEBI" id="CHEBI:17087"/>
        <dbReference type="ChEBI" id="CHEBI:35681"/>
        <dbReference type="ChEBI" id="CHEBI:57540"/>
        <dbReference type="ChEBI" id="CHEBI:57945"/>
        <dbReference type="EC" id="1.1.1.1"/>
    </reaction>
</comment>
<dbReference type="Gene3D" id="3.90.180.10">
    <property type="entry name" value="Medium-chain alcohol dehydrogenases, catalytic domain"/>
    <property type="match status" value="1"/>
</dbReference>
<reference evidence="11" key="1">
    <citation type="submission" date="2023-02" db="EMBL/GenBank/DDBJ databases">
        <title>Nocardiopsis ansamitocini NBRC 112285.</title>
        <authorList>
            <person name="Ichikawa N."/>
            <person name="Sato H."/>
            <person name="Tonouchi N."/>
        </authorList>
    </citation>
    <scope>NUCLEOTIDE SEQUENCE</scope>
    <source>
        <strain evidence="11">NBRC 112285</strain>
    </source>
</reference>
<comment type="similarity">
    <text evidence="2 9">Belongs to the zinc-containing alcohol dehydrogenase family.</text>
</comment>
<evidence type="ECO:0000313" key="11">
    <source>
        <dbReference type="EMBL" id="GLU48697.1"/>
    </source>
</evidence>
<evidence type="ECO:0000259" key="10">
    <source>
        <dbReference type="SMART" id="SM00829"/>
    </source>
</evidence>
<dbReference type="InterPro" id="IPR036291">
    <property type="entry name" value="NAD(P)-bd_dom_sf"/>
</dbReference>
<dbReference type="Pfam" id="PF00107">
    <property type="entry name" value="ADH_zinc_N"/>
    <property type="match status" value="1"/>
</dbReference>
<dbReference type="GO" id="GO:0004022">
    <property type="term" value="F:alcohol dehydrogenase (NAD+) activity"/>
    <property type="evidence" value="ECO:0007669"/>
    <property type="project" value="UniProtKB-EC"/>
</dbReference>
<dbReference type="PANTHER" id="PTHR42940:SF8">
    <property type="entry name" value="VACUOLAR PROTEIN SORTING-ASSOCIATED PROTEIN 11"/>
    <property type="match status" value="1"/>
</dbReference>